<keyword evidence="1" id="KW-0479">Metal-binding</keyword>
<dbReference type="InterPro" id="IPR005255">
    <property type="entry name" value="PdxA_fam"/>
</dbReference>
<dbReference type="AlphaFoldDB" id="A0A5M6DH66"/>
<evidence type="ECO:0000256" key="3">
    <source>
        <dbReference type="ARBA" id="ARBA00023027"/>
    </source>
</evidence>
<evidence type="ECO:0000313" key="4">
    <source>
        <dbReference type="EMBL" id="KAA5546871.1"/>
    </source>
</evidence>
<proteinExistence type="predicted"/>
<keyword evidence="5" id="KW-1185">Reference proteome</keyword>
<dbReference type="EMBL" id="VWOX01000001">
    <property type="protein sequence ID" value="KAA5546871.1"/>
    <property type="molecule type" value="Genomic_DNA"/>
</dbReference>
<keyword evidence="3" id="KW-0520">NAD</keyword>
<evidence type="ECO:0000313" key="5">
    <source>
        <dbReference type="Proteomes" id="UP000324479"/>
    </source>
</evidence>
<dbReference type="PANTHER" id="PTHR30004:SF6">
    <property type="entry name" value="D-THREONATE 4-PHOSPHATE DEHYDROGENASE"/>
    <property type="match status" value="1"/>
</dbReference>
<keyword evidence="2 4" id="KW-0560">Oxidoreductase</keyword>
<dbReference type="PANTHER" id="PTHR30004">
    <property type="entry name" value="4-HYDROXYTHREONINE-4-PHOSPHATE DEHYDROGENASE"/>
    <property type="match status" value="1"/>
</dbReference>
<gene>
    <name evidence="4" type="primary">pdxA</name>
    <name evidence="4" type="ORF">FYK55_00100</name>
</gene>
<dbReference type="Proteomes" id="UP000324479">
    <property type="component" value="Unassembled WGS sequence"/>
</dbReference>
<evidence type="ECO:0000256" key="1">
    <source>
        <dbReference type="ARBA" id="ARBA00022723"/>
    </source>
</evidence>
<dbReference type="EC" id="1.1.1.262" evidence="4"/>
<protein>
    <submittedName>
        <fullName evidence="4">4-hydroxythreonine-4-phosphate dehydrogenase PdxA</fullName>
        <ecNumber evidence="4">1.1.1.262</ecNumber>
    </submittedName>
</protein>
<dbReference type="GO" id="GO:0051287">
    <property type="term" value="F:NAD binding"/>
    <property type="evidence" value="ECO:0007669"/>
    <property type="project" value="InterPro"/>
</dbReference>
<sequence length="347" mass="37086">MSPVRSPHHLKPRVAITVGDVAGVGPEISLHCAAMAAVNGKCQPILIGPAEAMQKIALKLGLTLPRVITESEWVGHTAGVPLLIDCGQIATPELRPGKFSAETGQASFDAVDLAIRQCLDGQFDALVTGPIQKEAWHAAGTGFLGHTELLAQRTHTEEYCMMLSGHSVSSVLCTIHLPLVDAIAALSVESISRAIRLGGLAMERKHGRPPRITVLGLNPHAGENGLLSHGEERDLICPAIAEAQRWQAERQLGWQIVGPVPPDTAFTPAMRARSDVHICMYHDQGLIPLKALCFDDAVNVTLGLPLVRTSVDHGTAMDLAWQGQASPNSMLSAIDMAVDLCQRPPHH</sequence>
<comment type="caution">
    <text evidence="4">The sequence shown here is derived from an EMBL/GenBank/DDBJ whole genome shotgun (WGS) entry which is preliminary data.</text>
</comment>
<dbReference type="RefSeq" id="WP_150073978.1">
    <property type="nucleotide sequence ID" value="NZ_VWOX01000001.1"/>
</dbReference>
<dbReference type="GO" id="GO:0046872">
    <property type="term" value="F:metal ion binding"/>
    <property type="evidence" value="ECO:0007669"/>
    <property type="project" value="UniProtKB-KW"/>
</dbReference>
<reference evidence="4 5" key="1">
    <citation type="submission" date="2019-08" db="EMBL/GenBank/DDBJ databases">
        <authorList>
            <person name="Dhanesh K."/>
            <person name="Kumar G."/>
            <person name="Sasikala C."/>
            <person name="Venkata Ramana C."/>
        </authorList>
    </citation>
    <scope>NUCLEOTIDE SEQUENCE [LARGE SCALE GENOMIC DNA]</scope>
    <source>
        <strain evidence="4 5">JC645</strain>
    </source>
</reference>
<dbReference type="SUPFAM" id="SSF53659">
    <property type="entry name" value="Isocitrate/Isopropylmalate dehydrogenase-like"/>
    <property type="match status" value="1"/>
</dbReference>
<dbReference type="Pfam" id="PF04166">
    <property type="entry name" value="PdxA"/>
    <property type="match status" value="1"/>
</dbReference>
<dbReference type="NCBIfam" id="TIGR00557">
    <property type="entry name" value="pdxA"/>
    <property type="match status" value="1"/>
</dbReference>
<dbReference type="Gene3D" id="3.40.718.10">
    <property type="entry name" value="Isopropylmalate Dehydrogenase"/>
    <property type="match status" value="1"/>
</dbReference>
<accession>A0A5M6DH66</accession>
<name>A0A5M6DH66_9BACT</name>
<evidence type="ECO:0000256" key="2">
    <source>
        <dbReference type="ARBA" id="ARBA00023002"/>
    </source>
</evidence>
<dbReference type="GO" id="GO:0050570">
    <property type="term" value="F:4-hydroxythreonine-4-phosphate dehydrogenase activity"/>
    <property type="evidence" value="ECO:0007669"/>
    <property type="project" value="UniProtKB-EC"/>
</dbReference>
<organism evidence="4 5">
    <name type="scientific">Roseiconus nitratireducens</name>
    <dbReference type="NCBI Taxonomy" id="2605748"/>
    <lineage>
        <taxon>Bacteria</taxon>
        <taxon>Pseudomonadati</taxon>
        <taxon>Planctomycetota</taxon>
        <taxon>Planctomycetia</taxon>
        <taxon>Pirellulales</taxon>
        <taxon>Pirellulaceae</taxon>
        <taxon>Roseiconus</taxon>
    </lineage>
</organism>